<keyword evidence="4" id="KW-1185">Reference proteome</keyword>
<dbReference type="Proteomes" id="UP000244240">
    <property type="component" value="Unassembled WGS sequence"/>
</dbReference>
<evidence type="ECO:0000313" key="3">
    <source>
        <dbReference type="EMBL" id="PTX53719.1"/>
    </source>
</evidence>
<dbReference type="OrthoDB" id="2991420at2"/>
<evidence type="ECO:0000256" key="2">
    <source>
        <dbReference type="SAM" id="Phobius"/>
    </source>
</evidence>
<dbReference type="EMBL" id="QBKR01000026">
    <property type="protein sequence ID" value="PTX53719.1"/>
    <property type="molecule type" value="Genomic_DNA"/>
</dbReference>
<protein>
    <recommendedName>
        <fullName evidence="5">LPXTG-motif cell wall-anchored protein</fullName>
    </recommendedName>
</protein>
<feature type="region of interest" description="Disordered" evidence="1">
    <location>
        <begin position="192"/>
        <end position="233"/>
    </location>
</feature>
<evidence type="ECO:0000313" key="4">
    <source>
        <dbReference type="Proteomes" id="UP000244240"/>
    </source>
</evidence>
<gene>
    <name evidence="3" type="ORF">C8P63_1265</name>
</gene>
<dbReference type="AlphaFoldDB" id="A0A2T6BCC3"/>
<keyword evidence="2" id="KW-0472">Membrane</keyword>
<keyword evidence="2" id="KW-1133">Transmembrane helix</keyword>
<evidence type="ECO:0008006" key="5">
    <source>
        <dbReference type="Google" id="ProtNLM"/>
    </source>
</evidence>
<keyword evidence="2" id="KW-0812">Transmembrane</keyword>
<sequence>MGFYTGDIRVKGKIPGAKKGDDASGNWRFVLKDAEGQVVDKVVKKNKEGIRKGAWLWAPESGTYKAVVVFKGTYNGQEVKLRGSAEVTLEVPEFFEPEHEVIYEYKDGKHVVTASIFEGEHVMGEWMIGIFDMEGYPVVEPRFSDLMQEGKSFTAEFEDELEPGTYFVGAVYYGTVDGQPAGFIDDSTVFEVKEPGSEPQPGDGEDNGKEDGKEPVKPTEPKQVMDTVKNGGKMPKTATDYPLGMLVGGGILLLGLAALAILKLRRTAA</sequence>
<comment type="caution">
    <text evidence="3">The sequence shown here is derived from an EMBL/GenBank/DDBJ whole genome shotgun (WGS) entry which is preliminary data.</text>
</comment>
<proteinExistence type="predicted"/>
<reference evidence="3 4" key="1">
    <citation type="submission" date="2018-04" db="EMBL/GenBank/DDBJ databases">
        <title>Genomic Encyclopedia of Archaeal and Bacterial Type Strains, Phase II (KMG-II): from individual species to whole genera.</title>
        <authorList>
            <person name="Goeker M."/>
        </authorList>
    </citation>
    <scope>NUCLEOTIDE SEQUENCE [LARGE SCALE GENOMIC DNA]</scope>
    <source>
        <strain evidence="3 4">DSM 45787</strain>
    </source>
</reference>
<feature type="transmembrane region" description="Helical" evidence="2">
    <location>
        <begin position="243"/>
        <end position="262"/>
    </location>
</feature>
<dbReference type="RefSeq" id="WP_108025559.1">
    <property type="nucleotide sequence ID" value="NZ_QBKR01000026.1"/>
</dbReference>
<organism evidence="3 4">
    <name type="scientific">Melghirimyces profundicolus</name>
    <dbReference type="NCBI Taxonomy" id="1242148"/>
    <lineage>
        <taxon>Bacteria</taxon>
        <taxon>Bacillati</taxon>
        <taxon>Bacillota</taxon>
        <taxon>Bacilli</taxon>
        <taxon>Bacillales</taxon>
        <taxon>Thermoactinomycetaceae</taxon>
        <taxon>Melghirimyces</taxon>
    </lineage>
</organism>
<evidence type="ECO:0000256" key="1">
    <source>
        <dbReference type="SAM" id="MobiDB-lite"/>
    </source>
</evidence>
<accession>A0A2T6BCC3</accession>
<name>A0A2T6BCC3_9BACL</name>
<feature type="compositionally biased region" description="Basic and acidic residues" evidence="1">
    <location>
        <begin position="206"/>
        <end position="220"/>
    </location>
</feature>